<dbReference type="RefSeq" id="WP_008341269.1">
    <property type="nucleotide sequence ID" value="NZ_AFRZ01000001.1"/>
</dbReference>
<evidence type="ECO:0000313" key="2">
    <source>
        <dbReference type="Proteomes" id="UP000006431"/>
    </source>
</evidence>
<gene>
    <name evidence="1" type="ORF">SMGD1_2017</name>
</gene>
<dbReference type="PATRIC" id="fig|929558.5.peg.2008"/>
<proteinExistence type="predicted"/>
<sequence length="80" mass="9173">MTTNINIILQDLLSEGIVIDEQVNRLREKGFKEDLIIKTLIKIGFLTTDTLVEFIAKNIESGVYSLSVIDKHEYINEKMC</sequence>
<dbReference type="Proteomes" id="UP000006431">
    <property type="component" value="Unassembled WGS sequence"/>
</dbReference>
<dbReference type="STRING" id="929558.SMGD1_2017"/>
<dbReference type="HOGENOM" id="CLU_2588403_0_0_7"/>
<name>H1FWW4_SULGG</name>
<evidence type="ECO:0000313" key="1">
    <source>
        <dbReference type="EMBL" id="EHP30540.1"/>
    </source>
</evidence>
<dbReference type="eggNOG" id="COG2804">
    <property type="taxonomic scope" value="Bacteria"/>
</dbReference>
<protein>
    <submittedName>
        <fullName evidence="1">Uncharacterized protein</fullName>
    </submittedName>
</protein>
<keyword evidence="2" id="KW-1185">Reference proteome</keyword>
<accession>H1FWW4</accession>
<reference evidence="1 2" key="1">
    <citation type="journal article" date="2012" name="Proc. Natl. Acad. Sci. U.S.A.">
        <title>Genome and physiology of a model Epsilonproteobacterium responsible for sulfide detoxification in marine oxygen depletion zones.</title>
        <authorList>
            <person name="Grote J."/>
            <person name="Schott T."/>
            <person name="Bruckner C.G."/>
            <person name="Glockner F.O."/>
            <person name="Jost G."/>
            <person name="Teeling H."/>
            <person name="Labrenz M."/>
            <person name="Jurgens K."/>
        </authorList>
    </citation>
    <scope>NUCLEOTIDE SEQUENCE [LARGE SCALE GENOMIC DNA]</scope>
    <source>
        <strain evidence="1 2">GD1</strain>
    </source>
</reference>
<dbReference type="EMBL" id="AFRZ01000001">
    <property type="protein sequence ID" value="EHP30540.1"/>
    <property type="molecule type" value="Genomic_DNA"/>
</dbReference>
<organism evidence="1 2">
    <name type="scientific">Sulfurimonas gotlandica (strain DSM 19862 / JCM 16533 / GD1)</name>
    <dbReference type="NCBI Taxonomy" id="929558"/>
    <lineage>
        <taxon>Bacteria</taxon>
        <taxon>Pseudomonadati</taxon>
        <taxon>Campylobacterota</taxon>
        <taxon>Epsilonproteobacteria</taxon>
        <taxon>Campylobacterales</taxon>
        <taxon>Sulfurimonadaceae</taxon>
        <taxon>Sulfurimonas</taxon>
    </lineage>
</organism>
<dbReference type="AlphaFoldDB" id="H1FWW4"/>
<comment type="caution">
    <text evidence="1">The sequence shown here is derived from an EMBL/GenBank/DDBJ whole genome shotgun (WGS) entry which is preliminary data.</text>
</comment>